<dbReference type="VEuPathDB" id="ToxoDB:ETH2_1263600"/>
<organism evidence="2 3">
    <name type="scientific">Eimeria tenella</name>
    <name type="common">Coccidian parasite</name>
    <dbReference type="NCBI Taxonomy" id="5802"/>
    <lineage>
        <taxon>Eukaryota</taxon>
        <taxon>Sar</taxon>
        <taxon>Alveolata</taxon>
        <taxon>Apicomplexa</taxon>
        <taxon>Conoidasida</taxon>
        <taxon>Coccidia</taxon>
        <taxon>Eucoccidiorida</taxon>
        <taxon>Eimeriorina</taxon>
        <taxon>Eimeriidae</taxon>
        <taxon>Eimeria</taxon>
    </lineage>
</organism>
<dbReference type="VEuPathDB" id="ToxoDB:ETH_00021430"/>
<evidence type="ECO:0000313" key="3">
    <source>
        <dbReference type="Proteomes" id="UP000030747"/>
    </source>
</evidence>
<evidence type="ECO:0000256" key="1">
    <source>
        <dbReference type="SAM" id="MobiDB-lite"/>
    </source>
</evidence>
<name>U6KM70_EIMTE</name>
<dbReference type="Proteomes" id="UP000030747">
    <property type="component" value="Unassembled WGS sequence"/>
</dbReference>
<accession>U6KM70</accession>
<dbReference type="RefSeq" id="XP_013229967.1">
    <property type="nucleotide sequence ID" value="XM_013374513.1"/>
</dbReference>
<proteinExistence type="predicted"/>
<gene>
    <name evidence="2" type="ORF">ETH_00021430</name>
</gene>
<reference evidence="2" key="1">
    <citation type="submission" date="2013-10" db="EMBL/GenBank/DDBJ databases">
        <title>Genomic analysis of the causative agents of coccidiosis in chickens.</title>
        <authorList>
            <person name="Reid A.J."/>
            <person name="Blake D."/>
            <person name="Billington K."/>
            <person name="Browne H."/>
            <person name="Dunn M."/>
            <person name="Hung S."/>
            <person name="Kawahara F."/>
            <person name="Miranda-Saavedra D."/>
            <person name="Mourier T."/>
            <person name="Nagra H."/>
            <person name="Otto T.D."/>
            <person name="Rawlings N."/>
            <person name="Sanchez A."/>
            <person name="Sanders M."/>
            <person name="Subramaniam C."/>
            <person name="Tay Y."/>
            <person name="Dear P."/>
            <person name="Doerig C."/>
            <person name="Gruber A."/>
            <person name="Parkinson J."/>
            <person name="Shirley M."/>
            <person name="Wan K.L."/>
            <person name="Berriman M."/>
            <person name="Tomley F."/>
            <person name="Pain A."/>
        </authorList>
    </citation>
    <scope>NUCLEOTIDE SEQUENCE [LARGE SCALE GENOMIC DNA]</scope>
    <source>
        <strain evidence="2">Houghton</strain>
    </source>
</reference>
<protein>
    <submittedName>
        <fullName evidence="2">Uncharacterized protein</fullName>
    </submittedName>
</protein>
<feature type="compositionally biased region" description="Polar residues" evidence="1">
    <location>
        <begin position="175"/>
        <end position="192"/>
    </location>
</feature>
<reference evidence="2" key="2">
    <citation type="submission" date="2013-10" db="EMBL/GenBank/DDBJ databases">
        <authorList>
            <person name="Aslett M."/>
        </authorList>
    </citation>
    <scope>NUCLEOTIDE SEQUENCE [LARGE SCALE GENOMIC DNA]</scope>
    <source>
        <strain evidence="2">Houghton</strain>
    </source>
</reference>
<keyword evidence="3" id="KW-1185">Reference proteome</keyword>
<dbReference type="GeneID" id="25253401"/>
<dbReference type="EMBL" id="HG674237">
    <property type="protein sequence ID" value="CDJ39212.1"/>
    <property type="molecule type" value="Genomic_DNA"/>
</dbReference>
<dbReference type="OrthoDB" id="10298532at2759"/>
<sequence length="544" mass="59118">MTSLLSQELRHLLNPVWILIKDVRGLPLLSQSPQQARHNDNPGVPAEATAAISPSATAVLGATAATAAVPAAPAALSTVHASEIKGARDELQSRGQSLSQTKNPPEAVSQYFARAHAFRTVLETEPKELSSASTANAIRWNAGFLCFWGPSAADQNELKDFIEERRFRVELHQAAESSGRTDISESCSNSTDVRYREKATGRMPTKPQKAAAGTPAKARRQTAKSQRSAINPAESSGPSSTSPPGYVNYLLASPDTTRLRPPLAVASFCLTALSSCMATHLVFCTDVLPFSGHLVGKEGSETFQPRHIKGPEFMESGALMSIEIRLAEPLFKGPRVLQQGDVVERSVPLLLPKQEINRLFLVAPLESRLAKQARQLGEKDKDRCSSVEKLEGNDTKMRFATSGEVEAESLTGFLVEDTRLLYGVIEGCANGCLVDAAKLLFSVMKEEKGSGSRLLYNSCLRFSDRRYSVANLAQIIDLRTPLRELVTCRALFDKNNAAALPVISGLSKLQMATFFSRAADLKCQDLFPTAEELQSISEFVSKQK</sequence>
<dbReference type="AlphaFoldDB" id="U6KM70"/>
<feature type="region of interest" description="Disordered" evidence="1">
    <location>
        <begin position="173"/>
        <end position="245"/>
    </location>
</feature>
<feature type="compositionally biased region" description="Low complexity" evidence="1">
    <location>
        <begin position="235"/>
        <end position="245"/>
    </location>
</feature>
<evidence type="ECO:0000313" key="2">
    <source>
        <dbReference type="EMBL" id="CDJ39212.1"/>
    </source>
</evidence>